<dbReference type="Pfam" id="PF04055">
    <property type="entry name" value="Radical_SAM"/>
    <property type="match status" value="1"/>
</dbReference>
<evidence type="ECO:0000256" key="4">
    <source>
        <dbReference type="ARBA" id="ARBA00022741"/>
    </source>
</evidence>
<feature type="binding site" evidence="11">
    <location>
        <position position="26"/>
    </location>
    <ligand>
        <name>[4Fe-4S] cluster</name>
        <dbReference type="ChEBI" id="CHEBI:49883"/>
        <label>1</label>
        <note>4Fe-4S-S-AdoMet</note>
    </ligand>
</feature>
<dbReference type="InterPro" id="IPR010505">
    <property type="entry name" value="MoaA_twitch"/>
</dbReference>
<dbReference type="Gene3D" id="3.20.20.70">
    <property type="entry name" value="Aldolase class I"/>
    <property type="match status" value="1"/>
</dbReference>
<dbReference type="OrthoDB" id="6925at2157"/>
<dbReference type="GO" id="GO:1904047">
    <property type="term" value="F:S-adenosyl-L-methionine binding"/>
    <property type="evidence" value="ECO:0007669"/>
    <property type="project" value="UniProtKB-UniRule"/>
</dbReference>
<evidence type="ECO:0000256" key="5">
    <source>
        <dbReference type="ARBA" id="ARBA00023004"/>
    </source>
</evidence>
<dbReference type="SFLD" id="SFLDG01067">
    <property type="entry name" value="SPASM/twitch_domain_containing"/>
    <property type="match status" value="1"/>
</dbReference>
<evidence type="ECO:0000256" key="6">
    <source>
        <dbReference type="ARBA" id="ARBA00023014"/>
    </source>
</evidence>
<feature type="binding site" evidence="11">
    <location>
        <begin position="245"/>
        <end position="247"/>
    </location>
    <ligand>
        <name>GTP</name>
        <dbReference type="ChEBI" id="CHEBI:37565"/>
    </ligand>
</feature>
<dbReference type="SMART" id="SM00729">
    <property type="entry name" value="Elp3"/>
    <property type="match status" value="1"/>
</dbReference>
<dbReference type="PANTHER" id="PTHR22960">
    <property type="entry name" value="MOLYBDOPTERIN COFACTOR SYNTHESIS PROTEIN A"/>
    <property type="match status" value="1"/>
</dbReference>
<dbReference type="PROSITE" id="PS01305">
    <property type="entry name" value="MOAA_NIFB_PQQE"/>
    <property type="match status" value="1"/>
</dbReference>
<dbReference type="SFLD" id="SFLDG01386">
    <property type="entry name" value="main_SPASM_domain-containing"/>
    <property type="match status" value="1"/>
</dbReference>
<feature type="binding site" evidence="11">
    <location>
        <position position="116"/>
    </location>
    <ligand>
        <name>S-adenosyl-L-methionine</name>
        <dbReference type="ChEBI" id="CHEBI:59789"/>
    </ligand>
</feature>
<protein>
    <recommendedName>
        <fullName evidence="11">Probable GTP 3',8-cyclase</fullName>
        <ecNumber evidence="11">4.1.99.22</ecNumber>
    </recommendedName>
    <alternativeName>
        <fullName evidence="11">Molybdenum cofactor biosynthesis protein A</fullName>
    </alternativeName>
</protein>
<feature type="domain" description="Radical SAM core" evidence="12">
    <location>
        <begin position="6"/>
        <end position="223"/>
    </location>
</feature>
<dbReference type="SFLD" id="SFLDS00029">
    <property type="entry name" value="Radical_SAM"/>
    <property type="match status" value="1"/>
</dbReference>
<feature type="binding site" evidence="11">
    <location>
        <position position="28"/>
    </location>
    <ligand>
        <name>S-adenosyl-L-methionine</name>
        <dbReference type="ChEBI" id="CHEBI:59789"/>
    </ligand>
</feature>
<evidence type="ECO:0000256" key="10">
    <source>
        <dbReference type="ARBA" id="ARBA00048697"/>
    </source>
</evidence>
<evidence type="ECO:0000256" key="3">
    <source>
        <dbReference type="ARBA" id="ARBA00022723"/>
    </source>
</evidence>
<feature type="binding site" evidence="11">
    <location>
        <position position="22"/>
    </location>
    <ligand>
        <name>[4Fe-4S] cluster</name>
        <dbReference type="ChEBI" id="CHEBI:49883"/>
        <label>1</label>
        <note>4Fe-4S-S-AdoMet</note>
    </ligand>
</feature>
<dbReference type="GO" id="GO:0061798">
    <property type="term" value="F:GTP 3',8'-cyclase activity"/>
    <property type="evidence" value="ECO:0007669"/>
    <property type="project" value="UniProtKB-UniRule"/>
</dbReference>
<comment type="caution">
    <text evidence="11">Lacks conserved residue(s) required for the propagation of feature annotation.</text>
</comment>
<feature type="binding site" evidence="11">
    <location>
        <position position="243"/>
    </location>
    <ligand>
        <name>[4Fe-4S] cluster</name>
        <dbReference type="ChEBI" id="CHEBI:49883"/>
        <label>2</label>
        <note>4Fe-4S-substrate</note>
    </ligand>
</feature>
<dbReference type="GO" id="GO:0046872">
    <property type="term" value="F:metal ion binding"/>
    <property type="evidence" value="ECO:0007669"/>
    <property type="project" value="UniProtKB-KW"/>
</dbReference>
<evidence type="ECO:0000256" key="9">
    <source>
        <dbReference type="ARBA" id="ARBA00023239"/>
    </source>
</evidence>
<sequence length="298" mass="33196">MVLIDPYGRKVTGLRISVTSRCNLRCIYCHHEGEVTGGEISREMAVNVVNAASRLGIRSVKITGGEPLMRSDLEEMIAGFKEVAPGVEISITTNGVYLKDRAEGLAAAGLSRVNISLDSLDPDMYRRITGAGGGDLERVLDGIEAAQLSGLRPVKLNMVVLRENEREIPEMIEFSRKRGVILQLIELLGDGPKGDLERVERLLESEAEMVLTREMHRRRKYFLNGAVVEIVRPMDNTEFCAHCNRLRVTSDGRLKPCLLRNDNLLEIKSTDPDEIERLILEAVKRRAPFFDGNANAGR</sequence>
<dbReference type="InterPro" id="IPR000385">
    <property type="entry name" value="MoaA_NifB_PqqE_Fe-S-bd_CS"/>
</dbReference>
<comment type="function">
    <text evidence="11">Catalyzes the cyclization of GTP to (8S)-3',8-cyclo-7,8-dihydroguanosine 5'-triphosphate.</text>
</comment>
<dbReference type="EC" id="4.1.99.22" evidence="11"/>
<feature type="binding site" evidence="11">
    <location>
        <position position="29"/>
    </location>
    <ligand>
        <name>[4Fe-4S] cluster</name>
        <dbReference type="ChEBI" id="CHEBI:49883"/>
        <label>1</label>
        <note>4Fe-4S-S-AdoMet</note>
    </ligand>
</feature>
<evidence type="ECO:0000313" key="14">
    <source>
        <dbReference type="Proteomes" id="UP000000674"/>
    </source>
</evidence>
<dbReference type="GeneID" id="4462951"/>
<dbReference type="InterPro" id="IPR058240">
    <property type="entry name" value="rSAM_sf"/>
</dbReference>
<keyword evidence="13" id="KW-0378">Hydrolase</keyword>
<feature type="binding site" evidence="11">
    <location>
        <position position="65"/>
    </location>
    <ligand>
        <name>S-adenosyl-L-methionine</name>
        <dbReference type="ChEBI" id="CHEBI:59789"/>
    </ligand>
</feature>
<feature type="binding site" evidence="11">
    <location>
        <position position="92"/>
    </location>
    <ligand>
        <name>GTP</name>
        <dbReference type="ChEBI" id="CHEBI:37565"/>
    </ligand>
</feature>
<dbReference type="STRING" id="349307.Mthe_1148"/>
<feature type="binding site" evidence="11">
    <location>
        <position position="155"/>
    </location>
    <ligand>
        <name>GTP</name>
        <dbReference type="ChEBI" id="CHEBI:37565"/>
    </ligand>
</feature>
<feature type="binding site" evidence="11">
    <location>
        <position position="15"/>
    </location>
    <ligand>
        <name>GTP</name>
        <dbReference type="ChEBI" id="CHEBI:37565"/>
    </ligand>
</feature>
<dbReference type="Pfam" id="PF06463">
    <property type="entry name" value="Mob_synth_C"/>
    <property type="match status" value="1"/>
</dbReference>
<dbReference type="SUPFAM" id="SSF102114">
    <property type="entry name" value="Radical SAM enzymes"/>
    <property type="match status" value="1"/>
</dbReference>
<keyword evidence="3 11" id="KW-0479">Metal-binding</keyword>
<accession>A0B8A6</accession>
<dbReference type="InterPro" id="IPR050105">
    <property type="entry name" value="MoCo_biosynth_MoaA/MoaC"/>
</dbReference>
<evidence type="ECO:0000256" key="1">
    <source>
        <dbReference type="ARBA" id="ARBA00022485"/>
    </source>
</evidence>
<evidence type="ECO:0000256" key="11">
    <source>
        <dbReference type="HAMAP-Rule" id="MF_01225"/>
    </source>
</evidence>
<dbReference type="UniPathway" id="UPA00344"/>
<dbReference type="RefSeq" id="WP_011696323.1">
    <property type="nucleotide sequence ID" value="NC_008553.1"/>
</dbReference>
<dbReference type="EMBL" id="CP000477">
    <property type="protein sequence ID" value="ABK14930.1"/>
    <property type="molecule type" value="Genomic_DNA"/>
</dbReference>
<dbReference type="CDD" id="cd01335">
    <property type="entry name" value="Radical_SAM"/>
    <property type="match status" value="1"/>
</dbReference>
<evidence type="ECO:0000256" key="8">
    <source>
        <dbReference type="ARBA" id="ARBA00023150"/>
    </source>
</evidence>
<dbReference type="GO" id="GO:0061799">
    <property type="term" value="F:cyclic pyranopterin monophosphate synthase activity"/>
    <property type="evidence" value="ECO:0007669"/>
    <property type="project" value="TreeGrafter"/>
</dbReference>
<dbReference type="HOGENOM" id="CLU_009273_0_1_2"/>
<dbReference type="SFLD" id="SFLDG01383">
    <property type="entry name" value="cyclic_pyranopterin_phosphate"/>
    <property type="match status" value="1"/>
</dbReference>
<comment type="pathway">
    <text evidence="11">Cofactor biosynthesis; molybdopterin biosynthesis.</text>
</comment>
<dbReference type="GO" id="GO:0016787">
    <property type="term" value="F:hydrolase activity"/>
    <property type="evidence" value="ECO:0007669"/>
    <property type="project" value="UniProtKB-KW"/>
</dbReference>
<dbReference type="HAMAP" id="MF_01225_A">
    <property type="entry name" value="MoaA_A"/>
    <property type="match status" value="1"/>
</dbReference>
<evidence type="ECO:0000313" key="13">
    <source>
        <dbReference type="EMBL" id="ABK14930.1"/>
    </source>
</evidence>
<evidence type="ECO:0000259" key="12">
    <source>
        <dbReference type="PROSITE" id="PS51918"/>
    </source>
</evidence>
<keyword evidence="2 11" id="KW-0949">S-adenosyl-L-methionine</keyword>
<dbReference type="InterPro" id="IPR007197">
    <property type="entry name" value="rSAM"/>
</dbReference>
<gene>
    <name evidence="11" type="primary">moaA</name>
    <name evidence="13" type="ordered locus">Mthe_1148</name>
</gene>
<dbReference type="InterPro" id="IPR013485">
    <property type="entry name" value="MoaA_arc"/>
</dbReference>
<dbReference type="PROSITE" id="PS51918">
    <property type="entry name" value="RADICAL_SAM"/>
    <property type="match status" value="1"/>
</dbReference>
<feature type="binding site" evidence="11">
    <location>
        <position position="257"/>
    </location>
    <ligand>
        <name>[4Fe-4S] cluster</name>
        <dbReference type="ChEBI" id="CHEBI:49883"/>
        <label>2</label>
        <note>4Fe-4S-substrate</note>
    </ligand>
</feature>
<comment type="similarity">
    <text evidence="11">Belongs to the radical SAM superfamily. MoaA family.</text>
</comment>
<dbReference type="AlphaFoldDB" id="A0B8A6"/>
<comment type="catalytic activity">
    <reaction evidence="10 11">
        <text>GTP + AH2 + S-adenosyl-L-methionine = (8S)-3',8-cyclo-7,8-dihydroguanosine 5'-triphosphate + 5'-deoxyadenosine + L-methionine + A + H(+)</text>
        <dbReference type="Rhea" id="RHEA:49576"/>
        <dbReference type="ChEBI" id="CHEBI:13193"/>
        <dbReference type="ChEBI" id="CHEBI:15378"/>
        <dbReference type="ChEBI" id="CHEBI:17319"/>
        <dbReference type="ChEBI" id="CHEBI:17499"/>
        <dbReference type="ChEBI" id="CHEBI:37565"/>
        <dbReference type="ChEBI" id="CHEBI:57844"/>
        <dbReference type="ChEBI" id="CHEBI:59789"/>
        <dbReference type="ChEBI" id="CHEBI:131766"/>
        <dbReference type="EC" id="4.1.99.22"/>
    </reaction>
</comment>
<dbReference type="InterPro" id="IPR006638">
    <property type="entry name" value="Elp3/MiaA/NifB-like_rSAM"/>
</dbReference>
<feature type="binding site" evidence="11">
    <location>
        <position position="61"/>
    </location>
    <ligand>
        <name>GTP</name>
        <dbReference type="ChEBI" id="CHEBI:37565"/>
    </ligand>
</feature>
<dbReference type="GO" id="GO:0005525">
    <property type="term" value="F:GTP binding"/>
    <property type="evidence" value="ECO:0007669"/>
    <property type="project" value="UniProtKB-UniRule"/>
</dbReference>
<comment type="cofactor">
    <cofactor evidence="11">
        <name>[4Fe-4S] cluster</name>
        <dbReference type="ChEBI" id="CHEBI:49883"/>
    </cofactor>
    <text evidence="11">Binds 2 [4Fe-4S] clusters. Binds 1 [4Fe-4S] cluster coordinated with 3 cysteines and an exchangeable S-adenosyl-L-methionine and 1 [4Fe-4S] cluster coordinated with 3 cysteines and the GTP-derived substrate.</text>
</comment>
<evidence type="ECO:0000256" key="7">
    <source>
        <dbReference type="ARBA" id="ARBA00023134"/>
    </source>
</evidence>
<proteinExistence type="inferred from homology"/>
<keyword evidence="14" id="KW-1185">Reference proteome</keyword>
<keyword evidence="1 11" id="KW-0004">4Fe-4S</keyword>
<keyword evidence="4 11" id="KW-0547">Nucleotide-binding</keyword>
<keyword evidence="9 11" id="KW-0456">Lyase</keyword>
<dbReference type="CDD" id="cd21117">
    <property type="entry name" value="Twitch_MoaA"/>
    <property type="match status" value="1"/>
</dbReference>
<keyword evidence="5 11" id="KW-0408">Iron</keyword>
<dbReference type="InterPro" id="IPR013785">
    <property type="entry name" value="Aldolase_TIM"/>
</dbReference>
<organism evidence="13 14">
    <name type="scientific">Methanothrix thermoacetophila (strain DSM 6194 / JCM 14653 / NBRC 101360 / PT)</name>
    <name type="common">Methanosaeta thermophila</name>
    <dbReference type="NCBI Taxonomy" id="349307"/>
    <lineage>
        <taxon>Archaea</taxon>
        <taxon>Methanobacteriati</taxon>
        <taxon>Methanobacteriota</taxon>
        <taxon>Stenosarchaea group</taxon>
        <taxon>Methanomicrobia</taxon>
        <taxon>Methanotrichales</taxon>
        <taxon>Methanotrichaceae</taxon>
        <taxon>Methanothrix</taxon>
    </lineage>
</organism>
<dbReference type="PANTHER" id="PTHR22960:SF0">
    <property type="entry name" value="MOLYBDENUM COFACTOR BIOSYNTHESIS PROTEIN 1"/>
    <property type="match status" value="1"/>
</dbReference>
<dbReference type="NCBIfam" id="TIGR02668">
    <property type="entry name" value="moaA_archaeal"/>
    <property type="match status" value="1"/>
</dbReference>
<dbReference type="GO" id="GO:0051539">
    <property type="term" value="F:4 iron, 4 sulfur cluster binding"/>
    <property type="evidence" value="ECO:0007669"/>
    <property type="project" value="UniProtKB-UniRule"/>
</dbReference>
<name>A0B8A6_METTP</name>
<feature type="binding site" evidence="11">
    <location>
        <position position="240"/>
    </location>
    <ligand>
        <name>[4Fe-4S] cluster</name>
        <dbReference type="ChEBI" id="CHEBI:49883"/>
        <label>2</label>
        <note>4Fe-4S-substrate</note>
    </ligand>
</feature>
<evidence type="ECO:0000256" key="2">
    <source>
        <dbReference type="ARBA" id="ARBA00022691"/>
    </source>
</evidence>
<dbReference type="KEGG" id="mtp:Mthe_1148"/>
<reference evidence="13 14" key="1">
    <citation type="submission" date="2006-10" db="EMBL/GenBank/DDBJ databases">
        <title>Complete sequence of Methanosaeta thermophila PT.</title>
        <authorList>
            <consortium name="US DOE Joint Genome Institute"/>
            <person name="Copeland A."/>
            <person name="Lucas S."/>
            <person name="Lapidus A."/>
            <person name="Barry K."/>
            <person name="Detter J.C."/>
            <person name="Glavina del Rio T."/>
            <person name="Hammon N."/>
            <person name="Israni S."/>
            <person name="Pitluck S."/>
            <person name="Chain P."/>
            <person name="Malfatti S."/>
            <person name="Shin M."/>
            <person name="Vergez L."/>
            <person name="Schmutz J."/>
            <person name="Larimer F."/>
            <person name="Land M."/>
            <person name="Hauser L."/>
            <person name="Kyrpides N."/>
            <person name="Kim E."/>
            <person name="Smith K.S."/>
            <person name="Ingram-Smith C."/>
            <person name="Richardson P."/>
        </authorList>
    </citation>
    <scope>NUCLEOTIDE SEQUENCE [LARGE SCALE GENOMIC DNA]</scope>
    <source>
        <strain evidence="14">DSM 6194 / JCM 14653 / NBRC 101360 / PT</strain>
    </source>
</reference>
<dbReference type="InterPro" id="IPR040064">
    <property type="entry name" value="MoaA-like"/>
</dbReference>
<keyword evidence="8 11" id="KW-0501">Molybdenum cofactor biosynthesis</keyword>
<keyword evidence="6 11" id="KW-0411">Iron-sulfur</keyword>
<dbReference type="Proteomes" id="UP000000674">
    <property type="component" value="Chromosome"/>
</dbReference>
<dbReference type="GO" id="GO:0006777">
    <property type="term" value="P:Mo-molybdopterin cofactor biosynthetic process"/>
    <property type="evidence" value="ECO:0007669"/>
    <property type="project" value="UniProtKB-UniRule"/>
</dbReference>
<dbReference type="NCBIfam" id="NF001199">
    <property type="entry name" value="PRK00164.2-1"/>
    <property type="match status" value="1"/>
</dbReference>
<keyword evidence="7 11" id="KW-0342">GTP-binding</keyword>